<name>A0A7J9M3Q3_GOSSC</name>
<feature type="non-terminal residue" evidence="2">
    <location>
        <position position="148"/>
    </location>
</feature>
<proteinExistence type="predicted"/>
<gene>
    <name evidence="2" type="ORF">Goshw_011984</name>
</gene>
<protein>
    <submittedName>
        <fullName evidence="2">Uncharacterized protein</fullName>
    </submittedName>
</protein>
<keyword evidence="3" id="KW-1185">Reference proteome</keyword>
<keyword evidence="1" id="KW-1133">Transmembrane helix</keyword>
<evidence type="ECO:0000313" key="3">
    <source>
        <dbReference type="Proteomes" id="UP000593576"/>
    </source>
</evidence>
<dbReference type="Proteomes" id="UP000593576">
    <property type="component" value="Unassembled WGS sequence"/>
</dbReference>
<dbReference type="AlphaFoldDB" id="A0A7J9M3Q3"/>
<keyword evidence="1" id="KW-0812">Transmembrane</keyword>
<feature type="transmembrane region" description="Helical" evidence="1">
    <location>
        <begin position="6"/>
        <end position="23"/>
    </location>
</feature>
<evidence type="ECO:0000313" key="2">
    <source>
        <dbReference type="EMBL" id="MBA0865416.1"/>
    </source>
</evidence>
<sequence>MVANFQLPGGILFVTILWSLLKTRNEKVFRVKLVLATQTLEYARKLKNDIHKAMQLTILRIVRGPMGIRFGASRLKLVLQTISESLGIPRLIVDLDAMLMVIEIRHILKEGNKCAVHLMNLAQVIDVGLVLLEAPPEDLLPFLQHDAC</sequence>
<accession>A0A7J9M3Q3</accession>
<keyword evidence="1" id="KW-0472">Membrane</keyword>
<reference evidence="2 3" key="1">
    <citation type="journal article" date="2019" name="Genome Biol. Evol.">
        <title>Insights into the evolution of the New World diploid cottons (Gossypium, subgenus Houzingenia) based on genome sequencing.</title>
        <authorList>
            <person name="Grover C.E."/>
            <person name="Arick M.A. 2nd"/>
            <person name="Thrash A."/>
            <person name="Conover J.L."/>
            <person name="Sanders W.S."/>
            <person name="Peterson D.G."/>
            <person name="Frelichowski J.E."/>
            <person name="Scheffler J.A."/>
            <person name="Scheffler B.E."/>
            <person name="Wendel J.F."/>
        </authorList>
    </citation>
    <scope>NUCLEOTIDE SEQUENCE [LARGE SCALE GENOMIC DNA]</scope>
    <source>
        <strain evidence="2">1</strain>
        <tissue evidence="2">Leaf</tissue>
    </source>
</reference>
<comment type="caution">
    <text evidence="2">The sequence shown here is derived from an EMBL/GenBank/DDBJ whole genome shotgun (WGS) entry which is preliminary data.</text>
</comment>
<organism evidence="2 3">
    <name type="scientific">Gossypium schwendimanii</name>
    <name type="common">Cotton</name>
    <dbReference type="NCBI Taxonomy" id="34291"/>
    <lineage>
        <taxon>Eukaryota</taxon>
        <taxon>Viridiplantae</taxon>
        <taxon>Streptophyta</taxon>
        <taxon>Embryophyta</taxon>
        <taxon>Tracheophyta</taxon>
        <taxon>Spermatophyta</taxon>
        <taxon>Magnoliopsida</taxon>
        <taxon>eudicotyledons</taxon>
        <taxon>Gunneridae</taxon>
        <taxon>Pentapetalae</taxon>
        <taxon>rosids</taxon>
        <taxon>malvids</taxon>
        <taxon>Malvales</taxon>
        <taxon>Malvaceae</taxon>
        <taxon>Malvoideae</taxon>
        <taxon>Gossypium</taxon>
    </lineage>
</organism>
<dbReference type="OrthoDB" id="10544723at2759"/>
<dbReference type="EMBL" id="JABFAF010000009">
    <property type="protein sequence ID" value="MBA0865416.1"/>
    <property type="molecule type" value="Genomic_DNA"/>
</dbReference>
<evidence type="ECO:0000256" key="1">
    <source>
        <dbReference type="SAM" id="Phobius"/>
    </source>
</evidence>